<keyword evidence="1 2" id="KW-0378">Hydrolase</keyword>
<dbReference type="EC" id="3.1.3.-" evidence="2"/>
<accession>A0ABW2R3Q6</accession>
<gene>
    <name evidence="2" type="ORF">ACFQNJ_01135</name>
</gene>
<evidence type="ECO:0000313" key="3">
    <source>
        <dbReference type="Proteomes" id="UP001596495"/>
    </source>
</evidence>
<dbReference type="SUPFAM" id="SSF56784">
    <property type="entry name" value="HAD-like"/>
    <property type="match status" value="1"/>
</dbReference>
<keyword evidence="3" id="KW-1185">Reference proteome</keyword>
<dbReference type="SFLD" id="SFLDS00003">
    <property type="entry name" value="Haloacid_Dehalogenase"/>
    <property type="match status" value="1"/>
</dbReference>
<evidence type="ECO:0000256" key="1">
    <source>
        <dbReference type="ARBA" id="ARBA00022801"/>
    </source>
</evidence>
<dbReference type="SFLD" id="SFLDG01129">
    <property type="entry name" value="C1.5:_HAD__Beta-PGM__Phosphata"/>
    <property type="match status" value="1"/>
</dbReference>
<dbReference type="PRINTS" id="PR00413">
    <property type="entry name" value="HADHALOGNASE"/>
</dbReference>
<dbReference type="InterPro" id="IPR051540">
    <property type="entry name" value="S-2-haloacid_dehalogenase"/>
</dbReference>
<dbReference type="GO" id="GO:0016787">
    <property type="term" value="F:hydrolase activity"/>
    <property type="evidence" value="ECO:0007669"/>
    <property type="project" value="UniProtKB-KW"/>
</dbReference>
<dbReference type="Gene3D" id="1.20.120.1600">
    <property type="match status" value="1"/>
</dbReference>
<dbReference type="InterPro" id="IPR023214">
    <property type="entry name" value="HAD_sf"/>
</dbReference>
<reference evidence="3" key="1">
    <citation type="journal article" date="2019" name="Int. J. Syst. Evol. Microbiol.">
        <title>The Global Catalogue of Microorganisms (GCM) 10K type strain sequencing project: providing services to taxonomists for standard genome sequencing and annotation.</title>
        <authorList>
            <consortium name="The Broad Institute Genomics Platform"/>
            <consortium name="The Broad Institute Genome Sequencing Center for Infectious Disease"/>
            <person name="Wu L."/>
            <person name="Ma J."/>
        </authorList>
    </citation>
    <scope>NUCLEOTIDE SEQUENCE [LARGE SCALE GENOMIC DNA]</scope>
    <source>
        <strain evidence="3">CCUG 54518</strain>
    </source>
</reference>
<dbReference type="InterPro" id="IPR006439">
    <property type="entry name" value="HAD-SF_hydro_IA"/>
</dbReference>
<dbReference type="NCBIfam" id="TIGR01509">
    <property type="entry name" value="HAD-SF-IA-v3"/>
    <property type="match status" value="1"/>
</dbReference>
<dbReference type="EMBL" id="JBHTBX010000001">
    <property type="protein sequence ID" value="MFC7433108.1"/>
    <property type="molecule type" value="Genomic_DNA"/>
</dbReference>
<dbReference type="PANTHER" id="PTHR43316:SF3">
    <property type="entry name" value="HALOACID DEHALOGENASE, TYPE II (AFU_ORTHOLOGUE AFUA_2G07750)-RELATED"/>
    <property type="match status" value="1"/>
</dbReference>
<dbReference type="Gene3D" id="3.40.50.1000">
    <property type="entry name" value="HAD superfamily/HAD-like"/>
    <property type="match status" value="1"/>
</dbReference>
<organism evidence="2 3">
    <name type="scientific">Hydrogenophaga bisanensis</name>
    <dbReference type="NCBI Taxonomy" id="439611"/>
    <lineage>
        <taxon>Bacteria</taxon>
        <taxon>Pseudomonadati</taxon>
        <taxon>Pseudomonadota</taxon>
        <taxon>Betaproteobacteria</taxon>
        <taxon>Burkholderiales</taxon>
        <taxon>Comamonadaceae</taxon>
        <taxon>Hydrogenophaga</taxon>
    </lineage>
</organism>
<protein>
    <submittedName>
        <fullName evidence="2">HAD family hydrolase</fullName>
        <ecNumber evidence="2">3.1.3.-</ecNumber>
    </submittedName>
</protein>
<dbReference type="NCBIfam" id="TIGR01549">
    <property type="entry name" value="HAD-SF-IA-v1"/>
    <property type="match status" value="1"/>
</dbReference>
<sequence>MNTPGPHPVPTFDPDRVQAITLDLDDTLWPIWPTIARAEQVLQAWLGEHAPATAALATDRSTLRAVRERVGRERADLAHDLSALRRESIRVLLEQAGDDPALAEPAFEVFFAERQRVELFEDALPALERLSARYPVVALSNGNADVHRVGIGEHFRASISAREFGIGKPDPRIFHAAAHAAGVMPEEVLHIGDDAHLDGVGALRAGMQLAWVNRADHPWEHEPLQPHITINDLRDLCRALSI</sequence>
<dbReference type="RefSeq" id="WP_382253183.1">
    <property type="nucleotide sequence ID" value="NZ_JBHTBX010000001.1"/>
</dbReference>
<evidence type="ECO:0000313" key="2">
    <source>
        <dbReference type="EMBL" id="MFC7433108.1"/>
    </source>
</evidence>
<dbReference type="InterPro" id="IPR036412">
    <property type="entry name" value="HAD-like_sf"/>
</dbReference>
<name>A0ABW2R3Q6_9BURK</name>
<dbReference type="Pfam" id="PF00702">
    <property type="entry name" value="Hydrolase"/>
    <property type="match status" value="1"/>
</dbReference>
<comment type="caution">
    <text evidence="2">The sequence shown here is derived from an EMBL/GenBank/DDBJ whole genome shotgun (WGS) entry which is preliminary data.</text>
</comment>
<proteinExistence type="predicted"/>
<dbReference type="PANTHER" id="PTHR43316">
    <property type="entry name" value="HYDROLASE, HALOACID DELAHOGENASE-RELATED"/>
    <property type="match status" value="1"/>
</dbReference>
<dbReference type="Proteomes" id="UP001596495">
    <property type="component" value="Unassembled WGS sequence"/>
</dbReference>